<organism evidence="2 3">
    <name type="scientific">Canis lupus familiaris</name>
    <name type="common">Dog</name>
    <name type="synonym">Canis familiaris</name>
    <dbReference type="NCBI Taxonomy" id="9615"/>
    <lineage>
        <taxon>Eukaryota</taxon>
        <taxon>Metazoa</taxon>
        <taxon>Chordata</taxon>
        <taxon>Craniata</taxon>
        <taxon>Vertebrata</taxon>
        <taxon>Euteleostomi</taxon>
        <taxon>Mammalia</taxon>
        <taxon>Eutheria</taxon>
        <taxon>Laurasiatheria</taxon>
        <taxon>Carnivora</taxon>
        <taxon>Caniformia</taxon>
        <taxon>Canidae</taxon>
        <taxon>Canis</taxon>
    </lineage>
</organism>
<name>A0A8C0TQ63_CANLF</name>
<evidence type="ECO:0000256" key="1">
    <source>
        <dbReference type="ARBA" id="ARBA00009024"/>
    </source>
</evidence>
<gene>
    <name evidence="2" type="primary">PLAC8A</name>
</gene>
<reference evidence="2" key="1">
    <citation type="submission" date="2018-10" db="EMBL/GenBank/DDBJ databases">
        <title>De novo assembly of a Great Dane genome.</title>
        <authorList>
            <person name="Kidd J.M."/>
            <person name="Pendleton A.L."/>
            <person name="Shen F."/>
            <person name="Emery S."/>
        </authorList>
    </citation>
    <scope>NUCLEOTIDE SEQUENCE [LARGE SCALE GENOMIC DNA]</scope>
    <source>
        <strain evidence="2">Great Dane</strain>
    </source>
</reference>
<evidence type="ECO:0000313" key="3">
    <source>
        <dbReference type="Proteomes" id="UP000694542"/>
    </source>
</evidence>
<dbReference type="InterPro" id="IPR006461">
    <property type="entry name" value="PLAC_motif_containing"/>
</dbReference>
<dbReference type="NCBIfam" id="TIGR01571">
    <property type="entry name" value="A_thal_Cys_rich"/>
    <property type="match status" value="1"/>
</dbReference>
<dbReference type="PANTHER" id="PTHR15907">
    <property type="entry name" value="DUF614 FAMILY PROTEIN-RELATED"/>
    <property type="match status" value="1"/>
</dbReference>
<comment type="similarity">
    <text evidence="1">Belongs to the cornifelin family.</text>
</comment>
<reference evidence="2" key="2">
    <citation type="submission" date="2025-08" db="UniProtKB">
        <authorList>
            <consortium name="Ensembl"/>
        </authorList>
    </citation>
    <scope>IDENTIFICATION</scope>
</reference>
<sequence>MNPVVSQPGYGTAGSMMNSDWQTGMFDCFDDLGICLCGAFCPLCLSCQIASDMNECCLCGASVAMRTLYRTRFGIPVSRPLPPLIGNYKLDVLLPLLQHVFLNNKNIHLYDHNTTIKIGDLTLIQCIS</sequence>
<accession>A0A8C0TQ63</accession>
<proteinExistence type="inferred from homology"/>
<protein>
    <submittedName>
        <fullName evidence="2">Uncharacterized protein</fullName>
    </submittedName>
</protein>
<dbReference type="Proteomes" id="UP000694542">
    <property type="component" value="Chromosome 32"/>
</dbReference>
<dbReference type="Ensembl" id="ENSCAFT00040044574.1">
    <property type="protein sequence ID" value="ENSCAFP00040038929.1"/>
    <property type="gene ID" value="ENSCAFG00040023926.1"/>
</dbReference>
<dbReference type="AlphaFoldDB" id="A0A8C0TQ63"/>
<evidence type="ECO:0000313" key="2">
    <source>
        <dbReference type="Ensembl" id="ENSCAFP00040038929.1"/>
    </source>
</evidence>